<dbReference type="PROSITE" id="PS50949">
    <property type="entry name" value="HTH_GNTR"/>
    <property type="match status" value="1"/>
</dbReference>
<dbReference type="CDD" id="cd07377">
    <property type="entry name" value="WHTH_GntR"/>
    <property type="match status" value="1"/>
</dbReference>
<dbReference type="Proteomes" id="UP000621492">
    <property type="component" value="Unassembled WGS sequence"/>
</dbReference>
<dbReference type="GO" id="GO:0045892">
    <property type="term" value="P:negative regulation of DNA-templated transcription"/>
    <property type="evidence" value="ECO:0007669"/>
    <property type="project" value="TreeGrafter"/>
</dbReference>
<dbReference type="InterPro" id="IPR036390">
    <property type="entry name" value="WH_DNA-bd_sf"/>
</dbReference>
<comment type="caution">
    <text evidence="5">The sequence shown here is derived from an EMBL/GenBank/DDBJ whole genome shotgun (WGS) entry which is preliminary data.</text>
</comment>
<dbReference type="AlphaFoldDB" id="A0A9W5X600"/>
<proteinExistence type="predicted"/>
<dbReference type="PRINTS" id="PR00035">
    <property type="entry name" value="HTHGNTR"/>
</dbReference>
<dbReference type="InterPro" id="IPR050679">
    <property type="entry name" value="Bact_HTH_transcr_reg"/>
</dbReference>
<sequence>MLNKNDVIPLYVQLKRILRSQILNGVFKEMDLLPSETQLMKEYQITRTTIRKAIAELNKEGLVQQVHGKGTYVRLRETKDTVWNFQSFSDLARRHNQKPITKVLEKETYSKDGDHFLKLVRLRGLKSEETTTWMTIDTSHLPLKIFPNLEANNFSSTSLYELMRETYNIHPHYTNLNIEPMMSTPLICDRLELQEEQPLLRSSGIVLTESNVEIERIEIIYSPNFKFKLSQYIHS</sequence>
<dbReference type="SUPFAM" id="SSF46785">
    <property type="entry name" value="Winged helix' DNA-binding domain"/>
    <property type="match status" value="1"/>
</dbReference>
<reference evidence="5" key="2">
    <citation type="submission" date="2020-09" db="EMBL/GenBank/DDBJ databases">
        <authorList>
            <person name="Sun Q."/>
            <person name="Zhou Y."/>
        </authorList>
    </citation>
    <scope>NUCLEOTIDE SEQUENCE</scope>
    <source>
        <strain evidence="5">CGMCC 1.15454</strain>
    </source>
</reference>
<dbReference type="EMBL" id="BMJD01000022">
    <property type="protein sequence ID" value="GGB48284.1"/>
    <property type="molecule type" value="Genomic_DNA"/>
</dbReference>
<feature type="domain" description="HTH gntR-type" evidence="4">
    <location>
        <begin position="8"/>
        <end position="76"/>
    </location>
</feature>
<protein>
    <recommendedName>
        <fullName evidence="4">HTH gntR-type domain-containing protein</fullName>
    </recommendedName>
</protein>
<evidence type="ECO:0000313" key="6">
    <source>
        <dbReference type="Proteomes" id="UP000621492"/>
    </source>
</evidence>
<dbReference type="Gene3D" id="1.10.10.10">
    <property type="entry name" value="Winged helix-like DNA-binding domain superfamily/Winged helix DNA-binding domain"/>
    <property type="match status" value="1"/>
</dbReference>
<gene>
    <name evidence="5" type="ORF">GCM10011409_27300</name>
</gene>
<keyword evidence="1" id="KW-0805">Transcription regulation</keyword>
<dbReference type="PANTHER" id="PTHR44846">
    <property type="entry name" value="MANNOSYL-D-GLYCERATE TRANSPORT/METABOLISM SYSTEM REPRESSOR MNGR-RELATED"/>
    <property type="match status" value="1"/>
</dbReference>
<dbReference type="Pfam" id="PF00392">
    <property type="entry name" value="GntR"/>
    <property type="match status" value="1"/>
</dbReference>
<accession>A0A9W5X600</accession>
<dbReference type="InterPro" id="IPR000524">
    <property type="entry name" value="Tscrpt_reg_HTH_GntR"/>
</dbReference>
<dbReference type="SUPFAM" id="SSF64288">
    <property type="entry name" value="Chorismate lyase-like"/>
    <property type="match status" value="1"/>
</dbReference>
<dbReference type="SMART" id="SM00345">
    <property type="entry name" value="HTH_GNTR"/>
    <property type="match status" value="1"/>
</dbReference>
<name>A0A9W5X600_9BACI</name>
<dbReference type="GO" id="GO:0003677">
    <property type="term" value="F:DNA binding"/>
    <property type="evidence" value="ECO:0007669"/>
    <property type="project" value="UniProtKB-KW"/>
</dbReference>
<evidence type="ECO:0000259" key="4">
    <source>
        <dbReference type="PROSITE" id="PS50949"/>
    </source>
</evidence>
<dbReference type="Gene3D" id="3.40.1410.10">
    <property type="entry name" value="Chorismate lyase-like"/>
    <property type="match status" value="1"/>
</dbReference>
<keyword evidence="2" id="KW-0238">DNA-binding</keyword>
<keyword evidence="6" id="KW-1185">Reference proteome</keyword>
<dbReference type="InterPro" id="IPR011663">
    <property type="entry name" value="UTRA"/>
</dbReference>
<organism evidence="5 6">
    <name type="scientific">Lentibacillus populi</name>
    <dbReference type="NCBI Taxonomy" id="1827502"/>
    <lineage>
        <taxon>Bacteria</taxon>
        <taxon>Bacillati</taxon>
        <taxon>Bacillota</taxon>
        <taxon>Bacilli</taxon>
        <taxon>Bacillales</taxon>
        <taxon>Bacillaceae</taxon>
        <taxon>Lentibacillus</taxon>
    </lineage>
</organism>
<dbReference type="Pfam" id="PF07702">
    <property type="entry name" value="UTRA"/>
    <property type="match status" value="1"/>
</dbReference>
<dbReference type="InterPro" id="IPR036388">
    <property type="entry name" value="WH-like_DNA-bd_sf"/>
</dbReference>
<dbReference type="InterPro" id="IPR028978">
    <property type="entry name" value="Chorismate_lyase_/UTRA_dom_sf"/>
</dbReference>
<dbReference type="PANTHER" id="PTHR44846:SF17">
    <property type="entry name" value="GNTR-FAMILY TRANSCRIPTIONAL REGULATOR"/>
    <property type="match status" value="1"/>
</dbReference>
<dbReference type="GO" id="GO:0003700">
    <property type="term" value="F:DNA-binding transcription factor activity"/>
    <property type="evidence" value="ECO:0007669"/>
    <property type="project" value="InterPro"/>
</dbReference>
<keyword evidence="3" id="KW-0804">Transcription</keyword>
<reference evidence="5" key="1">
    <citation type="journal article" date="2014" name="Int. J. Syst. Evol. Microbiol.">
        <title>Complete genome sequence of Corynebacterium casei LMG S-19264T (=DSM 44701T), isolated from a smear-ripened cheese.</title>
        <authorList>
            <consortium name="US DOE Joint Genome Institute (JGI-PGF)"/>
            <person name="Walter F."/>
            <person name="Albersmeier A."/>
            <person name="Kalinowski J."/>
            <person name="Ruckert C."/>
        </authorList>
    </citation>
    <scope>NUCLEOTIDE SEQUENCE</scope>
    <source>
        <strain evidence="5">CGMCC 1.15454</strain>
    </source>
</reference>
<evidence type="ECO:0000256" key="2">
    <source>
        <dbReference type="ARBA" id="ARBA00023125"/>
    </source>
</evidence>
<dbReference type="RefSeq" id="WP_188725373.1">
    <property type="nucleotide sequence ID" value="NZ_BMJD01000022.1"/>
</dbReference>
<evidence type="ECO:0000313" key="5">
    <source>
        <dbReference type="EMBL" id="GGB48284.1"/>
    </source>
</evidence>
<evidence type="ECO:0000256" key="3">
    <source>
        <dbReference type="ARBA" id="ARBA00023163"/>
    </source>
</evidence>
<dbReference type="SMART" id="SM00866">
    <property type="entry name" value="UTRA"/>
    <property type="match status" value="1"/>
</dbReference>
<evidence type="ECO:0000256" key="1">
    <source>
        <dbReference type="ARBA" id="ARBA00023015"/>
    </source>
</evidence>